<dbReference type="EMBL" id="JAJJMB010003267">
    <property type="protein sequence ID" value="KAI3948477.1"/>
    <property type="molecule type" value="Genomic_DNA"/>
</dbReference>
<name>A0AAD4XRW0_9MAGN</name>
<proteinExistence type="predicted"/>
<feature type="compositionally biased region" description="Basic and acidic residues" evidence="1">
    <location>
        <begin position="204"/>
        <end position="240"/>
    </location>
</feature>
<evidence type="ECO:0000256" key="1">
    <source>
        <dbReference type="SAM" id="MobiDB-lite"/>
    </source>
</evidence>
<dbReference type="Proteomes" id="UP001202328">
    <property type="component" value="Unassembled WGS sequence"/>
</dbReference>
<feature type="compositionally biased region" description="Basic and acidic residues" evidence="1">
    <location>
        <begin position="1"/>
        <end position="12"/>
    </location>
</feature>
<feature type="compositionally biased region" description="Polar residues" evidence="1">
    <location>
        <begin position="130"/>
        <end position="146"/>
    </location>
</feature>
<feature type="compositionally biased region" description="Basic and acidic residues" evidence="1">
    <location>
        <begin position="78"/>
        <end position="90"/>
    </location>
</feature>
<feature type="compositionally biased region" description="Acidic residues" evidence="1">
    <location>
        <begin position="183"/>
        <end position="203"/>
    </location>
</feature>
<keyword evidence="3" id="KW-1185">Reference proteome</keyword>
<accession>A0AAD4XRW0</accession>
<gene>
    <name evidence="2" type="ORF">MKW98_019227</name>
</gene>
<evidence type="ECO:0000313" key="3">
    <source>
        <dbReference type="Proteomes" id="UP001202328"/>
    </source>
</evidence>
<feature type="compositionally biased region" description="Basic and acidic residues" evidence="1">
    <location>
        <begin position="99"/>
        <end position="108"/>
    </location>
</feature>
<reference evidence="2" key="1">
    <citation type="submission" date="2022-04" db="EMBL/GenBank/DDBJ databases">
        <title>A functionally conserved STORR gene fusion in Papaver species that diverged 16.8 million years ago.</title>
        <authorList>
            <person name="Catania T."/>
        </authorList>
    </citation>
    <scope>NUCLEOTIDE SEQUENCE</scope>
    <source>
        <strain evidence="2">S-188037</strain>
    </source>
</reference>
<evidence type="ECO:0000313" key="2">
    <source>
        <dbReference type="EMBL" id="KAI3948477.1"/>
    </source>
</evidence>
<protein>
    <submittedName>
        <fullName evidence="2">Uncharacterized protein</fullName>
    </submittedName>
</protein>
<organism evidence="2 3">
    <name type="scientific">Papaver atlanticum</name>
    <dbReference type="NCBI Taxonomy" id="357466"/>
    <lineage>
        <taxon>Eukaryota</taxon>
        <taxon>Viridiplantae</taxon>
        <taxon>Streptophyta</taxon>
        <taxon>Embryophyta</taxon>
        <taxon>Tracheophyta</taxon>
        <taxon>Spermatophyta</taxon>
        <taxon>Magnoliopsida</taxon>
        <taxon>Ranunculales</taxon>
        <taxon>Papaveraceae</taxon>
        <taxon>Papaveroideae</taxon>
        <taxon>Papaver</taxon>
    </lineage>
</organism>
<feature type="compositionally biased region" description="Polar residues" evidence="1">
    <location>
        <begin position="27"/>
        <end position="36"/>
    </location>
</feature>
<feature type="compositionally biased region" description="Basic and acidic residues" evidence="1">
    <location>
        <begin position="147"/>
        <end position="156"/>
    </location>
</feature>
<feature type="compositionally biased region" description="Basic residues" evidence="1">
    <location>
        <begin position="13"/>
        <end position="23"/>
    </location>
</feature>
<comment type="caution">
    <text evidence="2">The sequence shown here is derived from an EMBL/GenBank/DDBJ whole genome shotgun (WGS) entry which is preliminary data.</text>
</comment>
<feature type="region of interest" description="Disordered" evidence="1">
    <location>
        <begin position="1"/>
        <end position="247"/>
    </location>
</feature>
<sequence>MVKNNLGKEAKAKKSVPTPKKKFMFQISKQARTVQSVPLPKNKIILKKKKSLDHSKSQRKQTTPNKKKSSEQPATENTPRRSPTEREKTPRRSSPRFKNRSEEHDYTAEKSTPIRSSPRKRKSCVEPESAAQSEPVQSTSGSSQIARSKEVIEKQKTVKHKFYQSGPCPNVKIRNPNDTFSDMVEEDEEYEDEEEVELENDVATEERECEDKEMENDREKDIAANKNEKGDEVVQGEEKRKRVPHGPTRMASLGLIEDKTKKPDKATVSFNNKDHPIGDTHVQLASVLGVLVRRNIPLTFKDWRVVPKEAKANVWKIVQMRFIVDDFYRDYYYGKMGCYLKEVRSRKAGKILALDEL</sequence>
<dbReference type="AlphaFoldDB" id="A0AAD4XRW0"/>